<proteinExistence type="predicted"/>
<reference evidence="1 2" key="1">
    <citation type="submission" date="2022-04" db="EMBL/GenBank/DDBJ databases">
        <title>Human microbiome associated bacterial genomes.</title>
        <authorList>
            <person name="Sandstrom S."/>
            <person name="Salamzade R."/>
            <person name="Kalan L.R."/>
        </authorList>
    </citation>
    <scope>NUCLEOTIDE SEQUENCE [LARGE SCALE GENOMIC DNA]</scope>
    <source>
        <strain evidence="2">p3-SID767</strain>
    </source>
</reference>
<name>A0ABT2HTJ5_9MICC</name>
<keyword evidence="2" id="KW-1185">Reference proteome</keyword>
<dbReference type="Proteomes" id="UP001205046">
    <property type="component" value="Unassembled WGS sequence"/>
</dbReference>
<sequence>MAETATLDLNVTLTHREDQSVEVPVTISISYPEGHGIYAVQALKVLDERAEGVIASLADSGDPSILKRLDELGLVLDSDDEEEADG</sequence>
<protein>
    <submittedName>
        <fullName evidence="1">Uncharacterized protein</fullName>
    </submittedName>
</protein>
<dbReference type="EMBL" id="JALXMO010000062">
    <property type="protein sequence ID" value="MCT1608027.1"/>
    <property type="molecule type" value="Genomic_DNA"/>
</dbReference>
<evidence type="ECO:0000313" key="1">
    <source>
        <dbReference type="EMBL" id="MCT1608027.1"/>
    </source>
</evidence>
<gene>
    <name evidence="1" type="ORF">M3B43_12035</name>
</gene>
<accession>A0ABT2HTJ5</accession>
<dbReference type="RefSeq" id="WP_260073949.1">
    <property type="nucleotide sequence ID" value="NZ_JALXMO010000062.1"/>
</dbReference>
<evidence type="ECO:0000313" key="2">
    <source>
        <dbReference type="Proteomes" id="UP001205046"/>
    </source>
</evidence>
<comment type="caution">
    <text evidence="1">The sequence shown here is derived from an EMBL/GenBank/DDBJ whole genome shotgun (WGS) entry which is preliminary data.</text>
</comment>
<organism evidence="1 2">
    <name type="scientific">Nesterenkonia massiliensis</name>
    <dbReference type="NCBI Taxonomy" id="1232429"/>
    <lineage>
        <taxon>Bacteria</taxon>
        <taxon>Bacillati</taxon>
        <taxon>Actinomycetota</taxon>
        <taxon>Actinomycetes</taxon>
        <taxon>Micrococcales</taxon>
        <taxon>Micrococcaceae</taxon>
        <taxon>Nesterenkonia</taxon>
    </lineage>
</organism>